<protein>
    <recommendedName>
        <fullName evidence="1">HNH nuclease domain-containing protein</fullName>
    </recommendedName>
</protein>
<dbReference type="InterPro" id="IPR044925">
    <property type="entry name" value="His-Me_finger_sf"/>
</dbReference>
<evidence type="ECO:0000259" key="1">
    <source>
        <dbReference type="Pfam" id="PF13392"/>
    </source>
</evidence>
<dbReference type="Gene3D" id="3.90.75.20">
    <property type="match status" value="1"/>
</dbReference>
<dbReference type="InterPro" id="IPR003615">
    <property type="entry name" value="HNH_nuc"/>
</dbReference>
<feature type="domain" description="HNH nuclease" evidence="1">
    <location>
        <begin position="128"/>
        <end position="167"/>
    </location>
</feature>
<dbReference type="EMBL" id="LAZR01000395">
    <property type="protein sequence ID" value="KKN70885.1"/>
    <property type="molecule type" value="Genomic_DNA"/>
</dbReference>
<dbReference type="AlphaFoldDB" id="A0A0F9SPC7"/>
<proteinExistence type="predicted"/>
<evidence type="ECO:0000313" key="2">
    <source>
        <dbReference type="EMBL" id="KKN70885.1"/>
    </source>
</evidence>
<reference evidence="2" key="1">
    <citation type="journal article" date="2015" name="Nature">
        <title>Complex archaea that bridge the gap between prokaryotes and eukaryotes.</title>
        <authorList>
            <person name="Spang A."/>
            <person name="Saw J.H."/>
            <person name="Jorgensen S.L."/>
            <person name="Zaremba-Niedzwiedzka K."/>
            <person name="Martijn J."/>
            <person name="Lind A.E."/>
            <person name="van Eijk R."/>
            <person name="Schleper C."/>
            <person name="Guy L."/>
            <person name="Ettema T.J."/>
        </authorList>
    </citation>
    <scope>NUCLEOTIDE SEQUENCE</scope>
</reference>
<comment type="caution">
    <text evidence="2">The sequence shown here is derived from an EMBL/GenBank/DDBJ whole genome shotgun (WGS) entry which is preliminary data.</text>
</comment>
<sequence length="295" mass="34425">MRKRLHIFRSKEENNFVCPNSWRYPKSKNQNQTNKSLSFRATITKKQLLEAYKKLGQWQKVAIHFGVTHSYIIKARKWLNIFQPTKTRGYNYGGVNSKFYLGKYADNRGYIIVNRYHPDNTKDYNTYEHVLIMEAHMGRSLELDEQIHHVDGDKSNNHIDNLALCNSVSHRHIERQLQEIGYGLVKNGLITFDHASNSYKLKKNSNTQKERTINFKALEEMIVVSVPDARPALFKNKELVAHSRSSMRQVTFQFISDETLILVVLIDEHMKRSERTCAVDDTHTISEIIKWLNGG</sequence>
<dbReference type="SUPFAM" id="SSF54060">
    <property type="entry name" value="His-Me finger endonucleases"/>
    <property type="match status" value="1"/>
</dbReference>
<organism evidence="2">
    <name type="scientific">marine sediment metagenome</name>
    <dbReference type="NCBI Taxonomy" id="412755"/>
    <lineage>
        <taxon>unclassified sequences</taxon>
        <taxon>metagenomes</taxon>
        <taxon>ecological metagenomes</taxon>
    </lineage>
</organism>
<accession>A0A0F9SPC7</accession>
<dbReference type="Pfam" id="PF13392">
    <property type="entry name" value="HNH_3"/>
    <property type="match status" value="1"/>
</dbReference>
<gene>
    <name evidence="2" type="ORF">LCGC14_0426710</name>
</gene>
<name>A0A0F9SPC7_9ZZZZ</name>